<dbReference type="AlphaFoldDB" id="A0A4Y2P182"/>
<name>A0A4Y2P182_ARAVE</name>
<accession>A0A4Y2P182</accession>
<protein>
    <submittedName>
        <fullName evidence="1">Uncharacterized protein</fullName>
    </submittedName>
</protein>
<evidence type="ECO:0000313" key="1">
    <source>
        <dbReference type="EMBL" id="GBN44713.1"/>
    </source>
</evidence>
<keyword evidence="2" id="KW-1185">Reference proteome</keyword>
<organism evidence="1 2">
    <name type="scientific">Araneus ventricosus</name>
    <name type="common">Orbweaver spider</name>
    <name type="synonym">Epeira ventricosa</name>
    <dbReference type="NCBI Taxonomy" id="182803"/>
    <lineage>
        <taxon>Eukaryota</taxon>
        <taxon>Metazoa</taxon>
        <taxon>Ecdysozoa</taxon>
        <taxon>Arthropoda</taxon>
        <taxon>Chelicerata</taxon>
        <taxon>Arachnida</taxon>
        <taxon>Araneae</taxon>
        <taxon>Araneomorphae</taxon>
        <taxon>Entelegynae</taxon>
        <taxon>Araneoidea</taxon>
        <taxon>Araneidae</taxon>
        <taxon>Araneus</taxon>
    </lineage>
</organism>
<reference evidence="1 2" key="1">
    <citation type="journal article" date="2019" name="Sci. Rep.">
        <title>Orb-weaving spider Araneus ventricosus genome elucidates the spidroin gene catalogue.</title>
        <authorList>
            <person name="Kono N."/>
            <person name="Nakamura H."/>
            <person name="Ohtoshi R."/>
            <person name="Moran D.A.P."/>
            <person name="Shinohara A."/>
            <person name="Yoshida Y."/>
            <person name="Fujiwara M."/>
            <person name="Mori M."/>
            <person name="Tomita M."/>
            <person name="Arakawa K."/>
        </authorList>
    </citation>
    <scope>NUCLEOTIDE SEQUENCE [LARGE SCALE GENOMIC DNA]</scope>
</reference>
<comment type="caution">
    <text evidence="1">The sequence shown here is derived from an EMBL/GenBank/DDBJ whole genome shotgun (WGS) entry which is preliminary data.</text>
</comment>
<proteinExistence type="predicted"/>
<evidence type="ECO:0000313" key="2">
    <source>
        <dbReference type="Proteomes" id="UP000499080"/>
    </source>
</evidence>
<dbReference type="EMBL" id="BGPR01010184">
    <property type="protein sequence ID" value="GBN44713.1"/>
    <property type="molecule type" value="Genomic_DNA"/>
</dbReference>
<dbReference type="Proteomes" id="UP000499080">
    <property type="component" value="Unassembled WGS sequence"/>
</dbReference>
<sequence length="149" mass="17130">MVFPPRVPKISELNGGECPALGFRIEQRREWPALGLQIEQRRECPALGLRIEQRGECPALGLRIEKRWMPRYRSPASALEPVQRPLLRYIGQRILQTKGVERTSPSSTVRRPHKVPTKKQLRFDLLPMMHLEGKWMLVVGSCGQQPDKS</sequence>
<gene>
    <name evidence="1" type="ORF">AVEN_21952_1</name>
</gene>